<dbReference type="PRINTS" id="PR00364">
    <property type="entry name" value="DISEASERSIST"/>
</dbReference>
<dbReference type="AlphaFoldDB" id="A0A2N3Y124"/>
<dbReference type="Pfam" id="PF25872">
    <property type="entry name" value="HTH_77"/>
    <property type="match status" value="1"/>
</dbReference>
<comment type="caution">
    <text evidence="2">The sequence shown here is derived from an EMBL/GenBank/DDBJ whole genome shotgun (WGS) entry which is preliminary data.</text>
</comment>
<sequence length="773" mass="86664">MSAPPLKQSQGGWPAEVTSFVGRRIELSQVRRALSGSRLVSLTGVGGVGKTRLALRLSWDVRRAFPDGVCLVELAGLEDEGLVPQSVITALGIHDQATRWTPETVAERVGDRRLLLVLDNCEHVLETCAATVATLLERCPQLRVLTTTRQALGIAGEQVLRVPALSYPPGDAELQPSGFMGYEAVALFVDRAGAVVPDFALDDRTASAVCAICRRLDGIPLAVELAAFSLRVLSPDQLVQRLDDRFSLLNVGNRDALPRHQTLRALIDWSFDLCSEEERTFWARASVFAEHFDLEGAERVCVADDLDRTVVLDAIAGLVDKSILIRDERDGRVRFRMLETIRQYGLDVLRGSGHERQVRCRHRDWYRGLVEQMQLDWFGPDQTAWFARMRVEHTNIRTALEFCLREPGEASAGVRIADNLRDYWRVSGLISEGRRWCDRFLEGDSGASVRRLRLLISASHLALLQSDLWAAVEPLDEARSLAFDLRDEFCDLLLHVPEAVAEALQEEFPQAITTLEERIDGLRRSGDLPWFSTALVVLGVSCSLLGDHERTTTYYNELLDLCRVHGEKWRRSYALWGLGVDAWRQGDTLHATELVRESLEIQRHFNDYLGAGQCVEALAWIATSERRWQQAARLFGLASTIRYETGGRLLYFFSGYHAECERKAHEELGDGAYARLFEQGANVGLEGAIGYVLGERSVKHRPKKYDATPLSRREREVADLVAQGMSNKQIANGLMISQRTAEAHVEHILVKLGFMSRAEIAAWVTEQRSDDTP</sequence>
<dbReference type="SUPFAM" id="SSF46894">
    <property type="entry name" value="C-terminal effector domain of the bipartite response regulators"/>
    <property type="match status" value="1"/>
</dbReference>
<feature type="domain" description="HTH luxR-type" evidence="1">
    <location>
        <begin position="703"/>
        <end position="768"/>
    </location>
</feature>
<accession>A0A2N3Y124</accession>
<organism evidence="2 3">
    <name type="scientific">Saccharopolyspora spinosa</name>
    <dbReference type="NCBI Taxonomy" id="60894"/>
    <lineage>
        <taxon>Bacteria</taxon>
        <taxon>Bacillati</taxon>
        <taxon>Actinomycetota</taxon>
        <taxon>Actinomycetes</taxon>
        <taxon>Pseudonocardiales</taxon>
        <taxon>Pseudonocardiaceae</taxon>
        <taxon>Saccharopolyspora</taxon>
    </lineage>
</organism>
<dbReference type="InterPro" id="IPR002182">
    <property type="entry name" value="NB-ARC"/>
</dbReference>
<dbReference type="InterPro" id="IPR011990">
    <property type="entry name" value="TPR-like_helical_dom_sf"/>
</dbReference>
<dbReference type="Proteomes" id="UP000233786">
    <property type="component" value="Unassembled WGS sequence"/>
</dbReference>
<dbReference type="InterPro" id="IPR016032">
    <property type="entry name" value="Sig_transdc_resp-reg_C-effctor"/>
</dbReference>
<dbReference type="InterPro" id="IPR036388">
    <property type="entry name" value="WH-like_DNA-bd_sf"/>
</dbReference>
<dbReference type="Gene3D" id="1.10.10.10">
    <property type="entry name" value="Winged helix-like DNA-binding domain superfamily/Winged helix DNA-binding domain"/>
    <property type="match status" value="1"/>
</dbReference>
<dbReference type="PANTHER" id="PTHR47691:SF3">
    <property type="entry name" value="HTH-TYPE TRANSCRIPTIONAL REGULATOR RV0890C-RELATED"/>
    <property type="match status" value="1"/>
</dbReference>
<dbReference type="SMART" id="SM00421">
    <property type="entry name" value="HTH_LUXR"/>
    <property type="match status" value="1"/>
</dbReference>
<keyword evidence="2" id="KW-0418">Kinase</keyword>
<dbReference type="GO" id="GO:0006355">
    <property type="term" value="P:regulation of DNA-templated transcription"/>
    <property type="evidence" value="ECO:0007669"/>
    <property type="project" value="InterPro"/>
</dbReference>
<dbReference type="PANTHER" id="PTHR47691">
    <property type="entry name" value="REGULATOR-RELATED"/>
    <property type="match status" value="1"/>
</dbReference>
<keyword evidence="2" id="KW-0723">Serine/threonine-protein kinase</keyword>
<dbReference type="PRINTS" id="PR00038">
    <property type="entry name" value="HTHLUXR"/>
</dbReference>
<keyword evidence="3" id="KW-1185">Reference proteome</keyword>
<dbReference type="InterPro" id="IPR027417">
    <property type="entry name" value="P-loop_NTPase"/>
</dbReference>
<dbReference type="GO" id="GO:0003677">
    <property type="term" value="F:DNA binding"/>
    <property type="evidence" value="ECO:0007669"/>
    <property type="project" value="InterPro"/>
</dbReference>
<proteinExistence type="predicted"/>
<dbReference type="Gene3D" id="1.25.40.10">
    <property type="entry name" value="Tetratricopeptide repeat domain"/>
    <property type="match status" value="1"/>
</dbReference>
<reference evidence="2" key="1">
    <citation type="submission" date="2017-12" db="EMBL/GenBank/DDBJ databases">
        <title>Sequencing the genomes of 1000 Actinobacteria strains.</title>
        <authorList>
            <person name="Klenk H.-P."/>
        </authorList>
    </citation>
    <scope>NUCLEOTIDE SEQUENCE [LARGE SCALE GENOMIC DNA]</scope>
    <source>
        <strain evidence="2">DSM 44228</strain>
    </source>
</reference>
<protein>
    <submittedName>
        <fullName evidence="2">Non-specific serine/threonine protein kinase</fullName>
    </submittedName>
</protein>
<dbReference type="Pfam" id="PF00196">
    <property type="entry name" value="GerE"/>
    <property type="match status" value="1"/>
</dbReference>
<dbReference type="Pfam" id="PF00931">
    <property type="entry name" value="NB-ARC"/>
    <property type="match status" value="1"/>
</dbReference>
<dbReference type="InterPro" id="IPR058852">
    <property type="entry name" value="HTH_77"/>
</dbReference>
<dbReference type="EMBL" id="PJNB01000001">
    <property type="protein sequence ID" value="PKW16626.1"/>
    <property type="molecule type" value="Genomic_DNA"/>
</dbReference>
<dbReference type="CDD" id="cd06170">
    <property type="entry name" value="LuxR_C_like"/>
    <property type="match status" value="1"/>
</dbReference>
<evidence type="ECO:0000313" key="3">
    <source>
        <dbReference type="Proteomes" id="UP000233786"/>
    </source>
</evidence>
<dbReference type="RefSeq" id="WP_044576824.1">
    <property type="nucleotide sequence ID" value="NZ_CP061007.1"/>
</dbReference>
<name>A0A2N3Y124_SACSN</name>
<dbReference type="SUPFAM" id="SSF52540">
    <property type="entry name" value="P-loop containing nucleoside triphosphate hydrolases"/>
    <property type="match status" value="1"/>
</dbReference>
<dbReference type="Gene3D" id="3.40.50.300">
    <property type="entry name" value="P-loop containing nucleotide triphosphate hydrolases"/>
    <property type="match status" value="1"/>
</dbReference>
<keyword evidence="2" id="KW-0808">Transferase</keyword>
<dbReference type="PROSITE" id="PS50043">
    <property type="entry name" value="HTH_LUXR_2"/>
    <property type="match status" value="1"/>
</dbReference>
<dbReference type="SUPFAM" id="SSF48452">
    <property type="entry name" value="TPR-like"/>
    <property type="match status" value="1"/>
</dbReference>
<dbReference type="Pfam" id="PF13424">
    <property type="entry name" value="TPR_12"/>
    <property type="match status" value="1"/>
</dbReference>
<evidence type="ECO:0000259" key="1">
    <source>
        <dbReference type="PROSITE" id="PS50043"/>
    </source>
</evidence>
<dbReference type="OrthoDB" id="9812579at2"/>
<gene>
    <name evidence="2" type="ORF">A8926_4477</name>
</gene>
<dbReference type="InterPro" id="IPR000792">
    <property type="entry name" value="Tscrpt_reg_LuxR_C"/>
</dbReference>
<evidence type="ECO:0000313" key="2">
    <source>
        <dbReference type="EMBL" id="PKW16626.1"/>
    </source>
</evidence>
<dbReference type="GO" id="GO:0004674">
    <property type="term" value="F:protein serine/threonine kinase activity"/>
    <property type="evidence" value="ECO:0007669"/>
    <property type="project" value="UniProtKB-KW"/>
</dbReference>